<dbReference type="InterPro" id="IPR052164">
    <property type="entry name" value="Anthracycline_SecMetBiosynth"/>
</dbReference>
<dbReference type="InterPro" id="IPR037523">
    <property type="entry name" value="VOC_core"/>
</dbReference>
<sequence length="121" mass="13280">MNIISHVEIAVTDLERAVRFYTTLFDIEFSDTVLLHDSRMAFFPFDETREGASGALCEGPAYVPTVNGAILYFVVKDIDATIEKAIAQGSEILFPKTLATNGIYVAEISDSEGNRIALQMA</sequence>
<dbReference type="RefSeq" id="WP_304376260.1">
    <property type="nucleotide sequence ID" value="NZ_JAUOZU010000007.1"/>
</dbReference>
<dbReference type="PANTHER" id="PTHR33993">
    <property type="entry name" value="GLYOXALASE-RELATED"/>
    <property type="match status" value="1"/>
</dbReference>
<evidence type="ECO:0000259" key="1">
    <source>
        <dbReference type="PROSITE" id="PS51819"/>
    </source>
</evidence>
<dbReference type="SUPFAM" id="SSF54593">
    <property type="entry name" value="Glyoxalase/Bleomycin resistance protein/Dihydroxybiphenyl dioxygenase"/>
    <property type="match status" value="1"/>
</dbReference>
<evidence type="ECO:0000313" key="3">
    <source>
        <dbReference type="Proteomes" id="UP001174932"/>
    </source>
</evidence>
<accession>A0ABT8YKY7</accession>
<organism evidence="2 3">
    <name type="scientific">Rhizobium alvei</name>
    <dbReference type="NCBI Taxonomy" id="1132659"/>
    <lineage>
        <taxon>Bacteria</taxon>
        <taxon>Pseudomonadati</taxon>
        <taxon>Pseudomonadota</taxon>
        <taxon>Alphaproteobacteria</taxon>
        <taxon>Hyphomicrobiales</taxon>
        <taxon>Rhizobiaceae</taxon>
        <taxon>Rhizobium/Agrobacterium group</taxon>
        <taxon>Rhizobium</taxon>
    </lineage>
</organism>
<reference evidence="2" key="1">
    <citation type="journal article" date="2015" name="Int. J. Syst. Evol. Microbiol.">
        <title>Rhizobium alvei sp. nov., isolated from a freshwater river.</title>
        <authorList>
            <person name="Sheu S.Y."/>
            <person name="Huang H.W."/>
            <person name="Young C.C."/>
            <person name="Chen W.M."/>
        </authorList>
    </citation>
    <scope>NUCLEOTIDE SEQUENCE</scope>
    <source>
        <strain evidence="2">TNR-22</strain>
    </source>
</reference>
<dbReference type="PANTHER" id="PTHR33993:SF2">
    <property type="entry name" value="VOC DOMAIN-CONTAINING PROTEIN"/>
    <property type="match status" value="1"/>
</dbReference>
<dbReference type="InterPro" id="IPR029068">
    <property type="entry name" value="Glyas_Bleomycin-R_OHBP_Dase"/>
</dbReference>
<dbReference type="EMBL" id="JAUOZU010000007">
    <property type="protein sequence ID" value="MDO6964340.1"/>
    <property type="molecule type" value="Genomic_DNA"/>
</dbReference>
<dbReference type="Pfam" id="PF00903">
    <property type="entry name" value="Glyoxalase"/>
    <property type="match status" value="1"/>
</dbReference>
<evidence type="ECO:0000313" key="2">
    <source>
        <dbReference type="EMBL" id="MDO6964340.1"/>
    </source>
</evidence>
<proteinExistence type="predicted"/>
<dbReference type="Proteomes" id="UP001174932">
    <property type="component" value="Unassembled WGS sequence"/>
</dbReference>
<protein>
    <submittedName>
        <fullName evidence="2">VOC family protein</fullName>
    </submittedName>
</protein>
<gene>
    <name evidence="2" type="ORF">Q4481_10250</name>
</gene>
<reference evidence="2" key="2">
    <citation type="submission" date="2023-07" db="EMBL/GenBank/DDBJ databases">
        <authorList>
            <person name="Shen H."/>
        </authorList>
    </citation>
    <scope>NUCLEOTIDE SEQUENCE</scope>
    <source>
        <strain evidence="2">TNR-22</strain>
    </source>
</reference>
<dbReference type="PROSITE" id="PS51819">
    <property type="entry name" value="VOC"/>
    <property type="match status" value="1"/>
</dbReference>
<dbReference type="Gene3D" id="3.10.180.10">
    <property type="entry name" value="2,3-Dihydroxybiphenyl 1,2-Dioxygenase, domain 1"/>
    <property type="match status" value="1"/>
</dbReference>
<name>A0ABT8YKY7_9HYPH</name>
<dbReference type="CDD" id="cd07247">
    <property type="entry name" value="SgaA_N_like"/>
    <property type="match status" value="1"/>
</dbReference>
<comment type="caution">
    <text evidence="2">The sequence shown here is derived from an EMBL/GenBank/DDBJ whole genome shotgun (WGS) entry which is preliminary data.</text>
</comment>
<dbReference type="InterPro" id="IPR004360">
    <property type="entry name" value="Glyas_Fos-R_dOase_dom"/>
</dbReference>
<feature type="domain" description="VOC" evidence="1">
    <location>
        <begin position="3"/>
        <end position="121"/>
    </location>
</feature>
<keyword evidence="3" id="KW-1185">Reference proteome</keyword>